<accession>A0A820GWJ5</accession>
<gene>
    <name evidence="1" type="ORF">OTI717_LOCUS41512</name>
</gene>
<dbReference type="EMBL" id="CAJOAX010041948">
    <property type="protein sequence ID" value="CAF4284100.1"/>
    <property type="molecule type" value="Genomic_DNA"/>
</dbReference>
<evidence type="ECO:0000313" key="2">
    <source>
        <dbReference type="Proteomes" id="UP000663823"/>
    </source>
</evidence>
<comment type="caution">
    <text evidence="1">The sequence shown here is derived from an EMBL/GenBank/DDBJ whole genome shotgun (WGS) entry which is preliminary data.</text>
</comment>
<organism evidence="1 2">
    <name type="scientific">Rotaria sordida</name>
    <dbReference type="NCBI Taxonomy" id="392033"/>
    <lineage>
        <taxon>Eukaryota</taxon>
        <taxon>Metazoa</taxon>
        <taxon>Spiralia</taxon>
        <taxon>Gnathifera</taxon>
        <taxon>Rotifera</taxon>
        <taxon>Eurotatoria</taxon>
        <taxon>Bdelloidea</taxon>
        <taxon>Philodinida</taxon>
        <taxon>Philodinidae</taxon>
        <taxon>Rotaria</taxon>
    </lineage>
</organism>
<feature type="non-terminal residue" evidence="1">
    <location>
        <position position="56"/>
    </location>
</feature>
<reference evidence="1" key="1">
    <citation type="submission" date="2021-02" db="EMBL/GenBank/DDBJ databases">
        <authorList>
            <person name="Nowell W R."/>
        </authorList>
    </citation>
    <scope>NUCLEOTIDE SEQUENCE</scope>
</reference>
<name>A0A820GWJ5_9BILA</name>
<protein>
    <submittedName>
        <fullName evidence="1">Uncharacterized protein</fullName>
    </submittedName>
</protein>
<sequence length="56" mass="5905">MIGFGSTANSPIRRTGVHYDCGCIISETGALIPFSTGSILNVPSVYIVYFATFGAM</sequence>
<dbReference type="Proteomes" id="UP000663823">
    <property type="component" value="Unassembled WGS sequence"/>
</dbReference>
<evidence type="ECO:0000313" key="1">
    <source>
        <dbReference type="EMBL" id="CAF4284100.1"/>
    </source>
</evidence>
<proteinExistence type="predicted"/>
<dbReference type="AlphaFoldDB" id="A0A820GWJ5"/>